<reference evidence="1" key="1">
    <citation type="submission" date="2021-03" db="EMBL/GenBank/DDBJ databases">
        <authorList>
            <person name="Alqahtani R."/>
            <person name="Behailu E."/>
            <person name="Cappabianca D.W."/>
            <person name="Csanadi-Schwartz K.M."/>
            <person name="Dalal A.S."/>
            <person name="Fahim M.S."/>
            <person name="Franklin J.M."/>
            <person name="Gluckman M.H."/>
            <person name="Levine C.J."/>
            <person name="Martin N."/>
            <person name="Milza N."/>
            <person name="Najmabadi R."/>
            <person name="Newman A.M."/>
            <person name="Pajunar M."/>
            <person name="Qalawee I."/>
            <person name="Rizvi A."/>
            <person name="Samuel A."/>
            <person name="Smith A."/>
            <person name="Swann F.E."/>
            <person name="Sweeney P."/>
            <person name="Torres N.R."/>
            <person name="Ventrone L."/>
            <person name="Ventura L."/>
            <person name="Wroe M."/>
            <person name="Acquaye N.A."/>
            <person name="Agnes T.J."/>
            <person name="Ahmed A."/>
            <person name="Ahmed S."/>
            <person name="Amodu B.A."/>
            <person name="Arefeayne N.F."/>
            <person name="Asamoah-Frimpong E.A."/>
            <person name="Attaran A."/>
            <person name="Barragan J.M."/>
            <person name="Baumgarten L.N."/>
            <person name="Berhane B."/>
            <person name="Beyene A."/>
            <person name="Bhattarai B."/>
            <person name="Biondokin D.V."/>
            <person name="Boone B.K."/>
            <person name="Burney S.Z."/>
            <person name="Cayanan J.-R.T."/>
            <person name="Cesta G."/>
            <person name="Chang J."/>
            <person name="Chavez J."/>
            <person name="Chorbajian C."/>
            <person name="Christian S."/>
            <person name="Corns J.R."/>
            <person name="Corns N.R."/>
            <person name="Cowan J.T."/>
            <person name="Coyne C."/>
            <person name="Dadzie B."/>
            <person name="Datu D.-L.V."/>
            <person name="Deng B.C."/>
            <person name="Der L."/>
            <person name="Dickerson K."/>
            <person name="Dozier E."/>
            <person name="Egbunine A.O."/>
            <person name="Farooq M."/>
            <person name="Fonge A.E."/>
            <person name="Ghomsi-Nono M.P."/>
            <person name="Giampietro H."/>
            <person name="Gunnison R.P."/>
            <person name="Han S.H."/>
            <person name="Hennigan A.J."/>
            <person name="Hong A.N."/>
            <person name="Ijomor E.C."/>
            <person name="Jalali A."/>
            <person name="Jamil T.Z."/>
            <person name="Jenkins C.R."/>
            <person name="Joseph M.A."/>
            <person name="Jowanowitch O.J."/>
            <person name="Kang D."/>
            <person name="Khan A."/>
            <person name="Khan Z.K."/>
            <person name="Kiewe T."/>
            <person name="Kjerulf A.B."/>
            <person name="Kolosey V."/>
            <person name="Kurup M."/>
            <person name="Lee V.H."/>
            <person name="Llontop-Maldonado V."/>
            <person name="Long P."/>
            <person name="Lu N."/>
            <person name="Majekodunmi A."/>
            <person name="Malik H.W."/>
            <person name="Marcellino S.C."/>
            <person name="Martinez L.A."/>
            <person name="Meher F.N."/>
            <person name="Michelin M.A."/>
            <person name="Mitchell K.G."/>
            <person name="Mullens W.J."/>
            <person name="Nwakama C."/>
            <person name="Nwosu F.T."/>
            <person name="Oboh E.C."/>
            <person name="Odujinrin O."/>
            <person name="Ogunsan O."/>
            <person name="O'Neill K."/>
            <person name="Oxlaj J.A."/>
            <person name="Patel A.K."/>
            <person name="Patel B.R."/>
            <person name="Pham Q."/>
            <person name="Porter J."/>
            <person name="Portes J."/>
            <person name="Prokopenko A."/>
            <person name="Quraishi M."/>
            <person name="Qureshi M.-A."/>
            <person name="Rivera A."/>
            <person name="Rubalsky V."/>
            <person name="Saikali Y."/>
            <person name="Saqaf K."/>
            <person name="Saroya S.R."/>
            <person name="Seas A."/>
            <person name="Shadrick R.E."/>
            <person name="Sharda N."/>
            <person name="Sigindere M.T."/>
            <person name="Simbi V.G."/>
            <person name="Thuzar C."/>
            <person name="Tran K."/>
            <person name="Tran V.D."/>
            <person name="Trang W."/>
            <person name="Vaishnav N."/>
            <person name="Vuong K."/>
            <person name="Walker C."/>
            <person name="Wallace S.A."/>
            <person name="Warfield J.C."/>
            <person name="Wikina T."/>
            <person name="Wobbeking F.T."/>
            <person name="Worrent L.D."/>
            <person name="Yan T."/>
            <person name="Zehra A."/>
            <person name="Avazpour P."/>
            <person name="Kim F.M."/>
            <person name="Mason K."/>
            <person name="Nguyen D.A."/>
            <person name="Pettit S.M."/>
            <person name="Zhou O.J."/>
            <person name="Brissett D.L."/>
            <person name="Gualtieri C."/>
            <person name="Hufford T.M."/>
            <person name="Ko J.M."/>
            <person name="Novak J.K."/>
            <person name="Smith Z.M."/>
            <person name="Mayer-Bacon C."/>
            <person name="Erill I."/>
            <person name="Caruso S.M."/>
            <person name="Garlena R.A."/>
            <person name="Russell D.A."/>
            <person name="Pope W.H."/>
            <person name="Jacobs-Sera D."/>
            <person name="Hatfull G.F."/>
        </authorList>
    </citation>
    <scope>NUCLEOTIDE SEQUENCE</scope>
</reference>
<dbReference type="GeneID" id="77931498"/>
<dbReference type="KEGG" id="vg:77931498"/>
<dbReference type="RefSeq" id="YP_010655632.1">
    <property type="nucleotide sequence ID" value="NC_070830.1"/>
</dbReference>
<keyword evidence="2" id="KW-1185">Reference proteome</keyword>
<evidence type="ECO:0000313" key="2">
    <source>
        <dbReference type="Proteomes" id="UP000683386"/>
    </source>
</evidence>
<gene>
    <name evidence="1" type="primary">26</name>
    <name evidence="1" type="ORF">SEA_KIMJONGPHILL_26</name>
</gene>
<dbReference type="EMBL" id="MW822144">
    <property type="protein sequence ID" value="QWT29807.1"/>
    <property type="molecule type" value="Genomic_DNA"/>
</dbReference>
<name>A0A8F2IWA0_9CAUD</name>
<dbReference type="Proteomes" id="UP000683386">
    <property type="component" value="Segment"/>
</dbReference>
<accession>A0A8F2IWA0</accession>
<sequence>MTEITDKIRDIRDGSPTPAEALQAISRAKAEEVESRWDNFQGKNMEGLATFQTRSGQAQIGHVRRVPNPGNLDSVEVWVGPHQGPPAFRLINPPMLVPDPQGTEVLIERNPATGRDTVRRFRVDPLQAIAEVIASQNGSERG</sequence>
<proteinExistence type="predicted"/>
<protein>
    <submittedName>
        <fullName evidence="1">Uncharacterized protein</fullName>
    </submittedName>
</protein>
<evidence type="ECO:0000313" key="1">
    <source>
        <dbReference type="EMBL" id="QWT29807.1"/>
    </source>
</evidence>
<organism evidence="1 2">
    <name type="scientific">Streptomyces phage KimJongPhill</name>
    <dbReference type="NCBI Taxonomy" id="2848886"/>
    <lineage>
        <taxon>Viruses</taxon>
        <taxon>Duplodnaviria</taxon>
        <taxon>Heunggongvirae</taxon>
        <taxon>Uroviricota</taxon>
        <taxon>Caudoviricetes</taxon>
        <taxon>Zukovirus</taxon>
        <taxon>Zukovirus phill</taxon>
    </lineage>
</organism>